<evidence type="ECO:0000313" key="2">
    <source>
        <dbReference type="Proteomes" id="UP001073227"/>
    </source>
</evidence>
<dbReference type="SUPFAM" id="SSF53474">
    <property type="entry name" value="alpha/beta-Hydrolases"/>
    <property type="match status" value="1"/>
</dbReference>
<proteinExistence type="predicted"/>
<dbReference type="InterPro" id="IPR024501">
    <property type="entry name" value="DUF3141"/>
</dbReference>
<dbReference type="InterPro" id="IPR029058">
    <property type="entry name" value="AB_hydrolase_fold"/>
</dbReference>
<keyword evidence="2" id="KW-1185">Reference proteome</keyword>
<dbReference type="Proteomes" id="UP001073227">
    <property type="component" value="Unassembled WGS sequence"/>
</dbReference>
<dbReference type="Gene3D" id="3.40.50.1820">
    <property type="entry name" value="alpha/beta hydrolase"/>
    <property type="match status" value="1"/>
</dbReference>
<accession>A0ABT3Z4X4</accession>
<gene>
    <name evidence="1" type="ORF">OEG84_01170</name>
</gene>
<dbReference type="InterPro" id="IPR051321">
    <property type="entry name" value="PHA/PHB_synthase"/>
</dbReference>
<dbReference type="GO" id="GO:0016787">
    <property type="term" value="F:hydrolase activity"/>
    <property type="evidence" value="ECO:0007669"/>
    <property type="project" value="UniProtKB-KW"/>
</dbReference>
<keyword evidence="1" id="KW-0378">Hydrolase</keyword>
<organism evidence="1 2">
    <name type="scientific">Hoeflea algicola</name>
    <dbReference type="NCBI Taxonomy" id="2983763"/>
    <lineage>
        <taxon>Bacteria</taxon>
        <taxon>Pseudomonadati</taxon>
        <taxon>Pseudomonadota</taxon>
        <taxon>Alphaproteobacteria</taxon>
        <taxon>Hyphomicrobiales</taxon>
        <taxon>Rhizobiaceae</taxon>
        <taxon>Hoeflea</taxon>
    </lineage>
</organism>
<evidence type="ECO:0000313" key="1">
    <source>
        <dbReference type="EMBL" id="MCY0146361.1"/>
    </source>
</evidence>
<dbReference type="PANTHER" id="PTHR36837">
    <property type="entry name" value="POLY(3-HYDROXYALKANOATE) POLYMERASE SUBUNIT PHAC"/>
    <property type="match status" value="1"/>
</dbReference>
<dbReference type="EMBL" id="JAOVZR010000001">
    <property type="protein sequence ID" value="MCY0146361.1"/>
    <property type="molecule type" value="Genomic_DNA"/>
</dbReference>
<protein>
    <submittedName>
        <fullName evidence="1">Alpha/beta fold hydrolase</fullName>
    </submittedName>
</protein>
<dbReference type="RefSeq" id="WP_267652038.1">
    <property type="nucleotide sequence ID" value="NZ_JAOVZR010000001.1"/>
</dbReference>
<reference evidence="1" key="1">
    <citation type="submission" date="2022-10" db="EMBL/GenBank/DDBJ databases">
        <title>Hoeflea sp. G2-23, isolated from marine algae.</title>
        <authorList>
            <person name="Kristyanto S."/>
            <person name="Kim J.M."/>
            <person name="Jeon C.O."/>
        </authorList>
    </citation>
    <scope>NUCLEOTIDE SEQUENCE</scope>
    <source>
        <strain evidence="1">G2-23</strain>
    </source>
</reference>
<name>A0ABT3Z4X4_9HYPH</name>
<comment type="caution">
    <text evidence="1">The sequence shown here is derived from an EMBL/GenBank/DDBJ whole genome shotgun (WGS) entry which is preliminary data.</text>
</comment>
<dbReference type="Pfam" id="PF11339">
    <property type="entry name" value="DUF3141"/>
    <property type="match status" value="1"/>
</dbReference>
<dbReference type="PANTHER" id="PTHR36837:SF2">
    <property type="entry name" value="POLY(3-HYDROXYALKANOATE) POLYMERASE SUBUNIT PHAC"/>
    <property type="match status" value="1"/>
</dbReference>
<sequence length="389" mass="42971">MSDQSCTAPRHEHSVPWFWPMAAAIEMEQAGMKLFRDNLRFVAEAEKIQSPQPPEWASENRIALELDTMRIRDFSTGDSDTLPVIIDAPYAGHSATIADYAKGQSLVETLMQSGLSRVLVTDWKAATEAMSDYDIDTYLADLDRAVDHLGGRVALVGLCQGGWLSAMYACRFPGKVASLVLAGAPIDTDAGDGPIKKLAHAMPLSLYQEMVAAGHGRMLGKYMLAGWKNMHPGEQYLGKFLDLYAHIESRSYINRTERFERWYENPLDLPGVYYLQAIELLFKQNRFAKGEFTGLGRKLNLKDVTCPAYLLAGAEDDITTREQVFAAADLLGTPQTDIVKQLVPGGHIGLFMGSRTLKDVWPGIAEWILTKGERTTTAANEGQHRGAAN</sequence>